<dbReference type="AlphaFoldDB" id="A0A0J9X674"/>
<evidence type="ECO:0000313" key="3">
    <source>
        <dbReference type="Proteomes" id="UP000242525"/>
    </source>
</evidence>
<evidence type="ECO:0000313" key="2">
    <source>
        <dbReference type="EMBL" id="CDO52286.1"/>
    </source>
</evidence>
<feature type="region of interest" description="Disordered" evidence="1">
    <location>
        <begin position="1"/>
        <end position="26"/>
    </location>
</feature>
<dbReference type="EMBL" id="CCBN010000002">
    <property type="protein sequence ID" value="CDO52286.1"/>
    <property type="molecule type" value="Genomic_DNA"/>
</dbReference>
<proteinExistence type="predicted"/>
<accession>A0A0J9X674</accession>
<organism evidence="2 3">
    <name type="scientific">Geotrichum candidum</name>
    <name type="common">Oospora lactis</name>
    <name type="synonym">Dipodascus geotrichum</name>
    <dbReference type="NCBI Taxonomy" id="1173061"/>
    <lineage>
        <taxon>Eukaryota</taxon>
        <taxon>Fungi</taxon>
        <taxon>Dikarya</taxon>
        <taxon>Ascomycota</taxon>
        <taxon>Saccharomycotina</taxon>
        <taxon>Dipodascomycetes</taxon>
        <taxon>Dipodascales</taxon>
        <taxon>Dipodascaceae</taxon>
        <taxon>Geotrichum</taxon>
    </lineage>
</organism>
<dbReference type="Proteomes" id="UP000242525">
    <property type="component" value="Unassembled WGS sequence"/>
</dbReference>
<name>A0A0J9X674_GEOCN</name>
<comment type="caution">
    <text evidence="2">The sequence shown here is derived from an EMBL/GenBank/DDBJ whole genome shotgun (WGS) entry which is preliminary data.</text>
</comment>
<protein>
    <submittedName>
        <fullName evidence="2">Similar to Yarrowia lipolytica YALI0D10725g [Yarrowia lipolytica CLIB 122]</fullName>
    </submittedName>
</protein>
<feature type="compositionally biased region" description="Basic and acidic residues" evidence="1">
    <location>
        <begin position="1"/>
        <end position="16"/>
    </location>
</feature>
<keyword evidence="3" id="KW-1185">Reference proteome</keyword>
<gene>
    <name evidence="2" type="ORF">BN980_GECA02s08623g</name>
</gene>
<sequence>MPEDFKTTVLPREEPKGQQSQGLPGIQLPTKEQIAAFPEVVKTDAKALNEKIRAQLQAKEQEKKQQ</sequence>
<reference evidence="2" key="1">
    <citation type="submission" date="2014-03" db="EMBL/GenBank/DDBJ databases">
        <authorList>
            <person name="Casaregola S."/>
        </authorList>
    </citation>
    <scope>NUCLEOTIDE SEQUENCE [LARGE SCALE GENOMIC DNA]</scope>
    <source>
        <strain evidence="2">CLIB 918</strain>
    </source>
</reference>
<dbReference type="OrthoDB" id="5976022at2759"/>
<evidence type="ECO:0000256" key="1">
    <source>
        <dbReference type="SAM" id="MobiDB-lite"/>
    </source>
</evidence>